<dbReference type="EC" id="2.7.11.10" evidence="2"/>
<dbReference type="InterPro" id="IPR017441">
    <property type="entry name" value="Protein_kinase_ATP_BS"/>
</dbReference>
<evidence type="ECO:0000256" key="9">
    <source>
        <dbReference type="ARBA" id="ARBA00048789"/>
    </source>
</evidence>
<dbReference type="PANTHER" id="PTHR22969">
    <property type="entry name" value="IKB KINASE"/>
    <property type="match status" value="1"/>
</dbReference>
<evidence type="ECO:0000256" key="10">
    <source>
        <dbReference type="PROSITE-ProRule" id="PRU10141"/>
    </source>
</evidence>
<feature type="domain" description="Protein kinase" evidence="11">
    <location>
        <begin position="26"/>
        <end position="333"/>
    </location>
</feature>
<dbReference type="OrthoDB" id="10013850at2759"/>
<dbReference type="Pfam" id="PF18396">
    <property type="entry name" value="TBK1_ULD"/>
    <property type="match status" value="1"/>
</dbReference>
<dbReference type="AlphaFoldDB" id="A0A7M6DR59"/>
<keyword evidence="7" id="KW-0418">Kinase</keyword>
<dbReference type="InterPro" id="IPR008271">
    <property type="entry name" value="Ser/Thr_kinase_AS"/>
</dbReference>
<feature type="binding site" evidence="10">
    <location>
        <position position="55"/>
    </location>
    <ligand>
        <name>ATP</name>
        <dbReference type="ChEBI" id="CHEBI:30616"/>
    </ligand>
</feature>
<dbReference type="Proteomes" id="UP000594262">
    <property type="component" value="Unplaced"/>
</dbReference>
<dbReference type="SMART" id="SM00220">
    <property type="entry name" value="S_TKc"/>
    <property type="match status" value="1"/>
</dbReference>
<keyword evidence="6 10" id="KW-0547">Nucleotide-binding</keyword>
<evidence type="ECO:0000256" key="3">
    <source>
        <dbReference type="ARBA" id="ARBA00022490"/>
    </source>
</evidence>
<dbReference type="FunFam" id="1.10.510.10:FF:000100">
    <property type="entry name" value="inhibitor of nuclear factor kappa-B kinase subunit epsilon"/>
    <property type="match status" value="1"/>
</dbReference>
<evidence type="ECO:0000256" key="2">
    <source>
        <dbReference type="ARBA" id="ARBA00012442"/>
    </source>
</evidence>
<evidence type="ECO:0000256" key="7">
    <source>
        <dbReference type="ARBA" id="ARBA00022777"/>
    </source>
</evidence>
<dbReference type="GO" id="GO:0045089">
    <property type="term" value="P:positive regulation of innate immune response"/>
    <property type="evidence" value="ECO:0007669"/>
    <property type="project" value="UniProtKB-ARBA"/>
</dbReference>
<dbReference type="CDD" id="cd12219">
    <property type="entry name" value="Ubl_TBK1_like"/>
    <property type="match status" value="1"/>
</dbReference>
<dbReference type="Gene3D" id="3.10.20.90">
    <property type="entry name" value="Phosphatidylinositol 3-kinase Catalytic Subunit, Chain A, domain 1"/>
    <property type="match status" value="1"/>
</dbReference>
<proteinExistence type="predicted"/>
<name>A0A7M6DR59_9CNID</name>
<reference evidence="12" key="1">
    <citation type="submission" date="2021-01" db="UniProtKB">
        <authorList>
            <consortium name="EnsemblMetazoa"/>
        </authorList>
    </citation>
    <scope>IDENTIFICATION</scope>
</reference>
<evidence type="ECO:0000313" key="13">
    <source>
        <dbReference type="Proteomes" id="UP000594262"/>
    </source>
</evidence>
<dbReference type="PROSITE" id="PS50011">
    <property type="entry name" value="PROTEIN_KINASE_DOM"/>
    <property type="match status" value="1"/>
</dbReference>
<comment type="subcellular location">
    <subcellularLocation>
        <location evidence="1">Cytoplasm</location>
    </subcellularLocation>
</comment>
<dbReference type="InterPro" id="IPR000719">
    <property type="entry name" value="Prot_kinase_dom"/>
</dbReference>
<organism evidence="12 13">
    <name type="scientific">Clytia hemisphaerica</name>
    <dbReference type="NCBI Taxonomy" id="252671"/>
    <lineage>
        <taxon>Eukaryota</taxon>
        <taxon>Metazoa</taxon>
        <taxon>Cnidaria</taxon>
        <taxon>Hydrozoa</taxon>
        <taxon>Hydroidolina</taxon>
        <taxon>Leptothecata</taxon>
        <taxon>Obeliida</taxon>
        <taxon>Clytiidae</taxon>
        <taxon>Clytia</taxon>
    </lineage>
</organism>
<keyword evidence="4" id="KW-0723">Serine/threonine-protein kinase</keyword>
<evidence type="ECO:0000256" key="1">
    <source>
        <dbReference type="ARBA" id="ARBA00004496"/>
    </source>
</evidence>
<dbReference type="Gene3D" id="1.10.510.10">
    <property type="entry name" value="Transferase(Phosphotransferase) domain 1"/>
    <property type="match status" value="1"/>
</dbReference>
<protein>
    <recommendedName>
        <fullName evidence="2">IkappaB kinase</fullName>
        <ecNumber evidence="2">2.7.11.10</ecNumber>
    </recommendedName>
</protein>
<dbReference type="InterPro" id="IPR051180">
    <property type="entry name" value="IKK"/>
</dbReference>
<dbReference type="GO" id="GO:0006950">
    <property type="term" value="P:response to stress"/>
    <property type="evidence" value="ECO:0007669"/>
    <property type="project" value="UniProtKB-ARBA"/>
</dbReference>
<evidence type="ECO:0000259" key="11">
    <source>
        <dbReference type="PROSITE" id="PS50011"/>
    </source>
</evidence>
<dbReference type="GO" id="GO:0005737">
    <property type="term" value="C:cytoplasm"/>
    <property type="evidence" value="ECO:0007669"/>
    <property type="project" value="UniProtKB-SubCell"/>
</dbReference>
<evidence type="ECO:0000256" key="4">
    <source>
        <dbReference type="ARBA" id="ARBA00022527"/>
    </source>
</evidence>
<keyword evidence="5" id="KW-0808">Transferase</keyword>
<dbReference type="PANTHER" id="PTHR22969:SF15">
    <property type="entry name" value="FI05319P"/>
    <property type="match status" value="1"/>
</dbReference>
<evidence type="ECO:0000256" key="5">
    <source>
        <dbReference type="ARBA" id="ARBA00022679"/>
    </source>
</evidence>
<dbReference type="PROSITE" id="PS00108">
    <property type="entry name" value="PROTEIN_KINASE_ST"/>
    <property type="match status" value="1"/>
</dbReference>
<keyword evidence="3" id="KW-0963">Cytoplasm</keyword>
<dbReference type="GO" id="GO:0008384">
    <property type="term" value="F:IkappaB kinase activity"/>
    <property type="evidence" value="ECO:0007669"/>
    <property type="project" value="UniProtKB-EC"/>
</dbReference>
<dbReference type="GeneID" id="136823415"/>
<dbReference type="RefSeq" id="XP_066935701.1">
    <property type="nucleotide sequence ID" value="XM_067079600.1"/>
</dbReference>
<accession>A0A7M6DR59</accession>
<dbReference type="GO" id="GO:0005524">
    <property type="term" value="F:ATP binding"/>
    <property type="evidence" value="ECO:0007669"/>
    <property type="project" value="UniProtKB-UniRule"/>
</dbReference>
<dbReference type="SUPFAM" id="SSF56112">
    <property type="entry name" value="Protein kinase-like (PK-like)"/>
    <property type="match status" value="1"/>
</dbReference>
<dbReference type="PROSITE" id="PS00107">
    <property type="entry name" value="PROTEIN_KINASE_ATP"/>
    <property type="match status" value="1"/>
</dbReference>
<dbReference type="Pfam" id="PF00069">
    <property type="entry name" value="Pkinase"/>
    <property type="match status" value="1"/>
</dbReference>
<keyword evidence="8 10" id="KW-0067">ATP-binding</keyword>
<comment type="catalytic activity">
    <reaction evidence="9">
        <text>L-seryl-[I-kappa-B protein] + ATP = O-phospho-L-seryl-[I-kappa-B protein] + ADP + H(+)</text>
        <dbReference type="Rhea" id="RHEA:19073"/>
        <dbReference type="Rhea" id="RHEA-COMP:13698"/>
        <dbReference type="Rhea" id="RHEA-COMP:13699"/>
        <dbReference type="ChEBI" id="CHEBI:15378"/>
        <dbReference type="ChEBI" id="CHEBI:29999"/>
        <dbReference type="ChEBI" id="CHEBI:30616"/>
        <dbReference type="ChEBI" id="CHEBI:83421"/>
        <dbReference type="ChEBI" id="CHEBI:456216"/>
        <dbReference type="EC" id="2.7.11.10"/>
    </reaction>
</comment>
<keyword evidence="13" id="KW-1185">Reference proteome</keyword>
<dbReference type="GO" id="GO:0009967">
    <property type="term" value="P:positive regulation of signal transduction"/>
    <property type="evidence" value="ECO:0007669"/>
    <property type="project" value="UniProtKB-ARBA"/>
</dbReference>
<dbReference type="FunFam" id="3.30.200.20:FF:000106">
    <property type="entry name" value="serine/threonine-protein kinase TBK1 isoform X1"/>
    <property type="match status" value="1"/>
</dbReference>
<dbReference type="GO" id="GO:0010628">
    <property type="term" value="P:positive regulation of gene expression"/>
    <property type="evidence" value="ECO:0007669"/>
    <property type="project" value="UniProtKB-ARBA"/>
</dbReference>
<dbReference type="InterPro" id="IPR011009">
    <property type="entry name" value="Kinase-like_dom_sf"/>
</dbReference>
<dbReference type="InterPro" id="IPR041087">
    <property type="entry name" value="TBK1_ULD"/>
</dbReference>
<evidence type="ECO:0000256" key="6">
    <source>
        <dbReference type="ARBA" id="ARBA00022741"/>
    </source>
</evidence>
<evidence type="ECO:0000256" key="8">
    <source>
        <dbReference type="ARBA" id="ARBA00022840"/>
    </source>
</evidence>
<sequence>MAYQNHHIGMHQGMHGLRHTEKYVWNVEYDFLGNGATSIVYKCRKKQDGRHYAAKVMNKRSQGRRNDIMEREIHILQQLKHPNIVQFIDLEYTTSQNGERNAVIVMELCGESLHTKLTHPDNAFGLEEETFKSAVYDISLGMEYLRNQKIIHRDLKPGNILCVPNIENGSTTYKISDFGAARFLEDGGEFTSIFGTEEYLHPDIYERAIMNRPKMAFNDQVDLWSLGVTFYHLATGNLPFCPFKGRNDKITMDEMITKKKPGVISCHQLKDNGPLEYSNELPMECRMSKSLKNLITPVLSRLLETDAKRVIPYDEFFKEIKRIVNNKVLHVYVSRTSTIDKIYMQPDKTLSHLQDTLALVTGIKESDQELFHNFSEFKPDFNMKIHNYPTFTLDNPLFLFSKDHLKSQQMEQNKLLIGNGIYTIHLPPGAQILKKSCKLQRKSEKLAHECKAILNARSCLKMATQKVFESITCNCEHIEDKIKIKYQSLENYKKVLSRISKSADELDKIKKAEALYQQGLAALATLKDKIKNILKSDTLDATFLKATEEVSDLPSPLELTSCVKIIYDLGMRISREKSRSNYNELSRKFDTERLSQIHTTMDIKVDHFQSTKNTLHDSLVDWLGQIWGHRDGLIEEFGDLSATITKFDDIYTNVNEEFADTVENMVNGLMKDQMPDDEMVQMSNELTKMLDSLDMNLAIGKNGGVGAASGGGESPAI</sequence>
<dbReference type="EnsemblMetazoa" id="CLYHEMT024151.1">
    <property type="protein sequence ID" value="CLYHEMP024151.1"/>
    <property type="gene ID" value="CLYHEMG024151"/>
</dbReference>
<evidence type="ECO:0000313" key="12">
    <source>
        <dbReference type="EnsemblMetazoa" id="CLYHEMP024151.1"/>
    </source>
</evidence>
<dbReference type="Gene3D" id="3.30.200.20">
    <property type="entry name" value="Phosphorylase Kinase, domain 1"/>
    <property type="match status" value="1"/>
</dbReference>